<evidence type="ECO:0008006" key="2">
    <source>
        <dbReference type="Google" id="ProtNLM"/>
    </source>
</evidence>
<geneLocation type="plasmid" evidence="1">
    <name>pKLCB</name>
</geneLocation>
<dbReference type="RefSeq" id="WP_011069633.1">
    <property type="nucleotide sequence ID" value="NC_004341.2"/>
</dbReference>
<proteinExistence type="predicted"/>
<protein>
    <recommendedName>
        <fullName evidence="2">Cadmium transporter</fullName>
    </recommendedName>
</protein>
<name>Q1XFV4_9LACO</name>
<dbReference type="AlphaFoldDB" id="Q1XFV4"/>
<evidence type="ECO:0000313" key="1">
    <source>
        <dbReference type="EMBL" id="ABD93938.1"/>
    </source>
</evidence>
<organism evidence="1">
    <name type="scientific">Weissella cibaria</name>
    <dbReference type="NCBI Taxonomy" id="137591"/>
    <lineage>
        <taxon>Bacteria</taxon>
        <taxon>Bacillati</taxon>
        <taxon>Bacillota</taxon>
        <taxon>Bacilli</taxon>
        <taxon>Lactobacillales</taxon>
        <taxon>Lactobacillaceae</taxon>
        <taxon>Weissella</taxon>
    </lineage>
</organism>
<keyword evidence="1" id="KW-0614">Plasmid</keyword>
<reference evidence="1" key="1">
    <citation type="submission" date="2006-03" db="EMBL/GenBank/DDBJ databases">
        <title>Complete DNA sequence of small cryptic plasmid pKLCB from Weissella cibaria isolated from Kimchi.</title>
        <authorList>
            <person name="Kim S.-Y."/>
            <person name="Kim S.-H."/>
            <person name="Han S.-W."/>
        </authorList>
    </citation>
    <scope>NUCLEOTIDE SEQUENCE</scope>
    <source>
        <plasmid evidence="1">pKLCB</plasmid>
    </source>
</reference>
<dbReference type="InterPro" id="IPR004676">
    <property type="entry name" value="Cd-R_transporter"/>
</dbReference>
<dbReference type="EMBL" id="AF546865">
    <property type="protein sequence ID" value="ABD93938.1"/>
    <property type="molecule type" value="Genomic_DNA"/>
</dbReference>
<sequence length="205" mass="22831">MLQEIITGTILYWSTAMDLILISVVMIAAHPIAGKKQQIILGSIMGAIFLIIISLFLALGLRLIPDKWLLGLLGFIPLVFGVIALFRGPEDLDDINKGNDTKSSRKIMWTMFILAITSCAPDNIGLFTPYFANLQTTFIPVITIVLLINVLFMGLFTDFVSRVTSLQNFLFKYSGILVAVTYIILGLMIIIESDTLQHIGKFIFR</sequence>
<accession>Q1XFV4</accession>
<dbReference type="Pfam" id="PF03596">
    <property type="entry name" value="Cad"/>
    <property type="match status" value="1"/>
</dbReference>